<organism evidence="3 4">
    <name type="scientific">Mycena metata</name>
    <dbReference type="NCBI Taxonomy" id="1033252"/>
    <lineage>
        <taxon>Eukaryota</taxon>
        <taxon>Fungi</taxon>
        <taxon>Dikarya</taxon>
        <taxon>Basidiomycota</taxon>
        <taxon>Agaricomycotina</taxon>
        <taxon>Agaricomycetes</taxon>
        <taxon>Agaricomycetidae</taxon>
        <taxon>Agaricales</taxon>
        <taxon>Marasmiineae</taxon>
        <taxon>Mycenaceae</taxon>
        <taxon>Mycena</taxon>
    </lineage>
</organism>
<keyword evidence="1" id="KW-0175">Coiled coil</keyword>
<protein>
    <submittedName>
        <fullName evidence="3">Uncharacterized protein</fullName>
    </submittedName>
</protein>
<gene>
    <name evidence="3" type="ORF">B0H16DRAFT_1689354</name>
</gene>
<comment type="caution">
    <text evidence="3">The sequence shown here is derived from an EMBL/GenBank/DDBJ whole genome shotgun (WGS) entry which is preliminary data.</text>
</comment>
<keyword evidence="4" id="KW-1185">Reference proteome</keyword>
<feature type="region of interest" description="Disordered" evidence="2">
    <location>
        <begin position="1031"/>
        <end position="1053"/>
    </location>
</feature>
<reference evidence="3" key="1">
    <citation type="submission" date="2023-03" db="EMBL/GenBank/DDBJ databases">
        <title>Massive genome expansion in bonnet fungi (Mycena s.s.) driven by repeated elements and novel gene families across ecological guilds.</title>
        <authorList>
            <consortium name="Lawrence Berkeley National Laboratory"/>
            <person name="Harder C.B."/>
            <person name="Miyauchi S."/>
            <person name="Viragh M."/>
            <person name="Kuo A."/>
            <person name="Thoen E."/>
            <person name="Andreopoulos B."/>
            <person name="Lu D."/>
            <person name="Skrede I."/>
            <person name="Drula E."/>
            <person name="Henrissat B."/>
            <person name="Morin E."/>
            <person name="Kohler A."/>
            <person name="Barry K."/>
            <person name="LaButti K."/>
            <person name="Morin E."/>
            <person name="Salamov A."/>
            <person name="Lipzen A."/>
            <person name="Mereny Z."/>
            <person name="Hegedus B."/>
            <person name="Baldrian P."/>
            <person name="Stursova M."/>
            <person name="Weitz H."/>
            <person name="Taylor A."/>
            <person name="Grigoriev I.V."/>
            <person name="Nagy L.G."/>
            <person name="Martin F."/>
            <person name="Kauserud H."/>
        </authorList>
    </citation>
    <scope>NUCLEOTIDE SEQUENCE</scope>
    <source>
        <strain evidence="3">CBHHK182m</strain>
    </source>
</reference>
<feature type="compositionally biased region" description="Basic residues" evidence="2">
    <location>
        <begin position="1319"/>
        <end position="1332"/>
    </location>
</feature>
<feature type="compositionally biased region" description="Low complexity" evidence="2">
    <location>
        <begin position="146"/>
        <end position="184"/>
    </location>
</feature>
<feature type="region of interest" description="Disordered" evidence="2">
    <location>
        <begin position="1247"/>
        <end position="1332"/>
    </location>
</feature>
<evidence type="ECO:0000313" key="3">
    <source>
        <dbReference type="EMBL" id="KAJ7758353.1"/>
    </source>
</evidence>
<evidence type="ECO:0000256" key="1">
    <source>
        <dbReference type="SAM" id="Coils"/>
    </source>
</evidence>
<feature type="region of interest" description="Disordered" evidence="2">
    <location>
        <begin position="143"/>
        <end position="255"/>
    </location>
</feature>
<name>A0AAD7J9F2_9AGAR</name>
<dbReference type="EMBL" id="JARKIB010000042">
    <property type="protein sequence ID" value="KAJ7758353.1"/>
    <property type="molecule type" value="Genomic_DNA"/>
</dbReference>
<evidence type="ECO:0000313" key="4">
    <source>
        <dbReference type="Proteomes" id="UP001215598"/>
    </source>
</evidence>
<accession>A0AAD7J9F2</accession>
<evidence type="ECO:0000256" key="2">
    <source>
        <dbReference type="SAM" id="MobiDB-lite"/>
    </source>
</evidence>
<feature type="compositionally biased region" description="Low complexity" evidence="2">
    <location>
        <begin position="1273"/>
        <end position="1282"/>
    </location>
</feature>
<feature type="compositionally biased region" description="Pro residues" evidence="2">
    <location>
        <begin position="227"/>
        <end position="236"/>
    </location>
</feature>
<feature type="compositionally biased region" description="Polar residues" evidence="2">
    <location>
        <begin position="1251"/>
        <end position="1272"/>
    </location>
</feature>
<dbReference type="Proteomes" id="UP001215598">
    <property type="component" value="Unassembled WGS sequence"/>
</dbReference>
<proteinExistence type="predicted"/>
<feature type="coiled-coil region" evidence="1">
    <location>
        <begin position="963"/>
        <end position="990"/>
    </location>
</feature>
<sequence length="1332" mass="148872">MFEEAANLPRGEVKAYRAFVSIKSGFLSPSELTTRQAFPDALALPDHDPFFSLENAPSWITSQSLQLYLLHDDSVTPDSPWTVDNASATQLKAYRGHILSDQYLEHPYFSLESPEMWINSQPFEAYMSDTYGSFEDYRVRRQESTPFSSRAPSRVASSVAGSRSSSRVSFIPSSRASSPTSFISDAMSRPPSAMSDQDFMDTAQSDHDSEFPDPDNLLASAVAPEKLAPPPVPTDQPAPNKGAGKGQAKRRGKAVGKFKITREHRVDLILDASTVESTWTVPHISTAIRIDLSTCDKLTRADGRVLNLDTFIRSEDQDSWEGSSGHTAGDANTFGFFPDDLDKSILCRRCTYKCGGVDVCQLVDPDLFAGCERFEPDLEGMQDLWRHELDFNEQEAESVVGIIARFYTRIMNSTCRVKCAGVPVLPYSGQTHFVGCSNWSRNQKGKHLYFAIPQNVNADDLRFAMEHDGLLPATHQNSNKNETCVLTVHPRVSLKNCRFSHVVNGRIIPARMERRDCPTRMLIFIPVVDTPATRNKAIVVLQNPHNHPMHPKIKPSAEDRVKLGAAVQAVGLTGLTGMKLLNAPSTSIVYNGSRVAEHSPAFASARKVRDFISAKKKEEYPHGMGWDGVVHRMSTREIALSISERYIHSVISKDDYRLVVTMQPQITMHIHRLLYLVIDYTFTRVQGDVDEWEIAGFLDRFGRRITFGSLYCDRKNRKAFKLLFAELFSTIKDITGQTFKLAPFFPDAKCRIIMLDGEVAQGQGFGDYLVEYNNPEISGITTRDPLKMLSFPLKTCGLHFERHIDELPIHISKAVIERLKSIRWLNTQEEINEWHHFAAAQTDPDIQNWYRQKLANPWILPSVNKFLSEISSDNWDTTPDHSNLVETAHAGRNAETSKGVALLTGIEQSEQRDNILAAELVQCERDGVSRHRIWRMRKKAARNEQITGYEALKSEREDGFVENKHSLERQKILEGQIKSLQEEVKIDKRRTDLKDQINGLRRDVEEEKSGRREWTVRRTEIDNQLDALRSGPLAGTRINGRRPTERPVGEPEPAVAFPVAPASALHGEDSDRNLVGANQAHPVAAQAVLNTVIFIQALPDSGNPVTFAPDEHMMFFDGPENNGVVVAGDPATYPSDELMYFFDQPENGGTANTPTTYDLYGAYSMAQENWNAEFATTLGNELQDGGSSHRYAAGTFEDPFAAAALDQRTLQYYSAKPDMEDSAYLESGEFDFLTSYLANTSATASELGDSNVDNSSPNFDDQLHNAGSTYNLPHSAPLAASSPPIPPTPVEIEAMEKRVTRKRKSEVDVNDIIPGGRSSRLRTKNPKVRADM</sequence>